<organism evidence="3 4">
    <name type="scientific">Coemansia thaxteri</name>
    <dbReference type="NCBI Taxonomy" id="2663907"/>
    <lineage>
        <taxon>Eukaryota</taxon>
        <taxon>Fungi</taxon>
        <taxon>Fungi incertae sedis</taxon>
        <taxon>Zoopagomycota</taxon>
        <taxon>Kickxellomycotina</taxon>
        <taxon>Kickxellomycetes</taxon>
        <taxon>Kickxellales</taxon>
        <taxon>Kickxellaceae</taxon>
        <taxon>Coemansia</taxon>
    </lineage>
</organism>
<dbReference type="PROSITE" id="PS50146">
    <property type="entry name" value="DAGK"/>
    <property type="match status" value="1"/>
</dbReference>
<dbReference type="EMBL" id="JANBQF010000192">
    <property type="protein sequence ID" value="KAJ2003844.1"/>
    <property type="molecule type" value="Genomic_DNA"/>
</dbReference>
<evidence type="ECO:0000313" key="3">
    <source>
        <dbReference type="EMBL" id="KAJ2003844.1"/>
    </source>
</evidence>
<dbReference type="Pfam" id="PF00781">
    <property type="entry name" value="DAGK_cat"/>
    <property type="match status" value="1"/>
</dbReference>
<gene>
    <name evidence="3" type="ORF">H4R26_002839</name>
</gene>
<feature type="region of interest" description="Disordered" evidence="1">
    <location>
        <begin position="736"/>
        <end position="809"/>
    </location>
</feature>
<comment type="caution">
    <text evidence="3">The sequence shown here is derived from an EMBL/GenBank/DDBJ whole genome shotgun (WGS) entry which is preliminary data.</text>
</comment>
<evidence type="ECO:0000256" key="1">
    <source>
        <dbReference type="SAM" id="MobiDB-lite"/>
    </source>
</evidence>
<dbReference type="GO" id="GO:0004143">
    <property type="term" value="F:ATP-dependent diacylglycerol kinase activity"/>
    <property type="evidence" value="ECO:0007669"/>
    <property type="project" value="InterPro"/>
</dbReference>
<dbReference type="Proteomes" id="UP001150907">
    <property type="component" value="Unassembled WGS sequence"/>
</dbReference>
<dbReference type="InterPro" id="IPR017438">
    <property type="entry name" value="ATP-NAD_kinase_N"/>
</dbReference>
<dbReference type="GO" id="GO:0007165">
    <property type="term" value="P:signal transduction"/>
    <property type="evidence" value="ECO:0007669"/>
    <property type="project" value="InterPro"/>
</dbReference>
<dbReference type="GO" id="GO:0016020">
    <property type="term" value="C:membrane"/>
    <property type="evidence" value="ECO:0007669"/>
    <property type="project" value="TreeGrafter"/>
</dbReference>
<feature type="domain" description="DAGKc" evidence="2">
    <location>
        <begin position="238"/>
        <end position="368"/>
    </location>
</feature>
<dbReference type="InterPro" id="IPR037607">
    <property type="entry name" value="DGK"/>
</dbReference>
<dbReference type="PANTHER" id="PTHR11255">
    <property type="entry name" value="DIACYLGLYCEROL KINASE"/>
    <property type="match status" value="1"/>
</dbReference>
<name>A0A9W8EI47_9FUNG</name>
<evidence type="ECO:0000259" key="2">
    <source>
        <dbReference type="PROSITE" id="PS50146"/>
    </source>
</evidence>
<dbReference type="SUPFAM" id="SSF111331">
    <property type="entry name" value="NAD kinase/diacylglycerol kinase-like"/>
    <property type="match status" value="1"/>
</dbReference>
<reference evidence="3" key="1">
    <citation type="submission" date="2022-07" db="EMBL/GenBank/DDBJ databases">
        <title>Phylogenomic reconstructions and comparative analyses of Kickxellomycotina fungi.</title>
        <authorList>
            <person name="Reynolds N.K."/>
            <person name="Stajich J.E."/>
            <person name="Barry K."/>
            <person name="Grigoriev I.V."/>
            <person name="Crous P."/>
            <person name="Smith M.E."/>
        </authorList>
    </citation>
    <scope>NUCLEOTIDE SEQUENCE</scope>
    <source>
        <strain evidence="3">IMI 214461</strain>
    </source>
</reference>
<feature type="compositionally biased region" description="Polar residues" evidence="1">
    <location>
        <begin position="52"/>
        <end position="62"/>
    </location>
</feature>
<dbReference type="AlphaFoldDB" id="A0A9W8EI47"/>
<evidence type="ECO:0000313" key="4">
    <source>
        <dbReference type="Proteomes" id="UP001150907"/>
    </source>
</evidence>
<dbReference type="PANTHER" id="PTHR11255:SF121">
    <property type="entry name" value="DIACYLGLYCEROL KINASE (ATP)"/>
    <property type="match status" value="1"/>
</dbReference>
<dbReference type="InterPro" id="IPR016064">
    <property type="entry name" value="NAD/diacylglycerol_kinase_sf"/>
</dbReference>
<dbReference type="OrthoDB" id="242257at2759"/>
<dbReference type="Gene3D" id="3.40.50.10330">
    <property type="entry name" value="Probable inorganic polyphosphate/atp-NAD kinase, domain 1"/>
    <property type="match status" value="1"/>
</dbReference>
<accession>A0A9W8EI47</accession>
<feature type="region of interest" description="Disordered" evidence="1">
    <location>
        <begin position="1"/>
        <end position="97"/>
    </location>
</feature>
<sequence length="809" mass="87215">MAQARQRHRQEIAIDPMRLTKLSDDNTLDSLRLAKLSVDEKPDSPRHPMVQTGASTSFSRTKISTDTSLPSPAASSPPHTATDSIGDAESAPTSAFEAGKSPFGLPSGDRNAAAFLAQCYTQMMKDSGSMRSGHPGAEASIDEARIQVFIFTNPRSGNQQGRGLMRMAMGSFRLRSRPTVQVQIYDVTDADSRAEGLHFLHQLQLRQGDRLLRSAFPELFAAQQAGRSVGASPAGSIGGGGAAWETWISAAAAQLEAGLAQLGETEVMARLAHAQESAVKLHVWSAGGDGTVSATIQAMMDHGIDVGRVYFSSIPFGTGNDFADALGWGRSVAGDALGDGMSSLSQLVTERLDGYTCKLDIYEVTFTTYDGGHVRHVEKGSGGAEEQRHTRLMIDYLSLGVQGFVGASFEKHRPGRRGLNILMYTVAAAHWVLARAFPPITDSLESVATVPDAMAADTALTDADRARWLETVPDAQRKHVLVARETHDASVPVIRGRPIELDVQNVARFWGRDIDVWGRAREAAGGDSRQWEPQYAGDGTVELFTVQSMADYTLNQLPARDTYRVARQAQLPAPVALHFCPPAEYPARRRRFFPWRRPPPPGLLFAMCDGEFVELLHPRDVIISRKVTLKAVGRSPATSRIVRDTIRHDGLDAADMQPTAAAAVAGTSTTRYVSTPFQRIFRRKPAAAGGPQDDVSVEAPLPTAAQHAASSANPLLALRKSLLRSVGFRRSLSDIRPVESKESHHRPLPLLASPGVPARRVHSKSVDLGRLHPGASTPGAPSIPPTPDALAPSTTDPPQRLLSALTHPI</sequence>
<protein>
    <recommendedName>
        <fullName evidence="2">DAGKc domain-containing protein</fullName>
    </recommendedName>
</protein>
<keyword evidence="4" id="KW-1185">Reference proteome</keyword>
<dbReference type="InterPro" id="IPR001206">
    <property type="entry name" value="Diacylglycerol_kinase_cat_dom"/>
</dbReference>
<feature type="compositionally biased region" description="Basic and acidic residues" evidence="1">
    <location>
        <begin position="37"/>
        <end position="46"/>
    </location>
</feature>
<proteinExistence type="predicted"/>
<feature type="compositionally biased region" description="Low complexity" evidence="1">
    <location>
        <begin position="64"/>
        <end position="84"/>
    </location>
</feature>